<feature type="compositionally biased region" description="Basic and acidic residues" evidence="1">
    <location>
        <begin position="394"/>
        <end position="403"/>
    </location>
</feature>
<dbReference type="EMBL" id="GL377587">
    <property type="protein sequence ID" value="EFJ25160.1"/>
    <property type="molecule type" value="Genomic_DNA"/>
</dbReference>
<feature type="compositionally biased region" description="Basic residues" evidence="1">
    <location>
        <begin position="408"/>
        <end position="421"/>
    </location>
</feature>
<evidence type="ECO:0000259" key="2">
    <source>
        <dbReference type="PROSITE" id="PS51757"/>
    </source>
</evidence>
<dbReference type="Gramene" id="EFJ25160">
    <property type="protein sequence ID" value="EFJ25160"/>
    <property type="gene ID" value="SELMODRAFT_413905"/>
</dbReference>
<dbReference type="SUPFAM" id="SSF50729">
    <property type="entry name" value="PH domain-like"/>
    <property type="match status" value="1"/>
</dbReference>
<dbReference type="PROSITE" id="PS51757">
    <property type="entry name" value="TH1"/>
    <property type="match status" value="1"/>
</dbReference>
<evidence type="ECO:0000313" key="4">
    <source>
        <dbReference type="Proteomes" id="UP000001514"/>
    </source>
</evidence>
<feature type="domain" description="TH1" evidence="2">
    <location>
        <begin position="89"/>
        <end position="276"/>
    </location>
</feature>
<organism evidence="4">
    <name type="scientific">Selaginella moellendorffii</name>
    <name type="common">Spikemoss</name>
    <dbReference type="NCBI Taxonomy" id="88036"/>
    <lineage>
        <taxon>Eukaryota</taxon>
        <taxon>Viridiplantae</taxon>
        <taxon>Streptophyta</taxon>
        <taxon>Embryophyta</taxon>
        <taxon>Tracheophyta</taxon>
        <taxon>Lycopodiopsida</taxon>
        <taxon>Selaginellales</taxon>
        <taxon>Selaginellaceae</taxon>
        <taxon>Selaginella</taxon>
    </lineage>
</organism>
<dbReference type="STRING" id="88036.D8RR04"/>
<keyword evidence="4" id="KW-1185">Reference proteome</keyword>
<dbReference type="PANTHER" id="PTHR34969:SF1">
    <property type="entry name" value="TH1 DOMAIN-CONTAINING PROTEIN"/>
    <property type="match status" value="1"/>
</dbReference>
<feature type="region of interest" description="Disordered" evidence="1">
    <location>
        <begin position="394"/>
        <end position="432"/>
    </location>
</feature>
<reference evidence="3 4" key="1">
    <citation type="journal article" date="2011" name="Science">
        <title>The Selaginella genome identifies genetic changes associated with the evolution of vascular plants.</title>
        <authorList>
            <person name="Banks J.A."/>
            <person name="Nishiyama T."/>
            <person name="Hasebe M."/>
            <person name="Bowman J.L."/>
            <person name="Gribskov M."/>
            <person name="dePamphilis C."/>
            <person name="Albert V.A."/>
            <person name="Aono N."/>
            <person name="Aoyama T."/>
            <person name="Ambrose B.A."/>
            <person name="Ashton N.W."/>
            <person name="Axtell M.J."/>
            <person name="Barker E."/>
            <person name="Barker M.S."/>
            <person name="Bennetzen J.L."/>
            <person name="Bonawitz N.D."/>
            <person name="Chapple C."/>
            <person name="Cheng C."/>
            <person name="Correa L.G."/>
            <person name="Dacre M."/>
            <person name="DeBarry J."/>
            <person name="Dreyer I."/>
            <person name="Elias M."/>
            <person name="Engstrom E.M."/>
            <person name="Estelle M."/>
            <person name="Feng L."/>
            <person name="Finet C."/>
            <person name="Floyd S.K."/>
            <person name="Frommer W.B."/>
            <person name="Fujita T."/>
            <person name="Gramzow L."/>
            <person name="Gutensohn M."/>
            <person name="Harholt J."/>
            <person name="Hattori M."/>
            <person name="Heyl A."/>
            <person name="Hirai T."/>
            <person name="Hiwatashi Y."/>
            <person name="Ishikawa M."/>
            <person name="Iwata M."/>
            <person name="Karol K.G."/>
            <person name="Koehler B."/>
            <person name="Kolukisaoglu U."/>
            <person name="Kubo M."/>
            <person name="Kurata T."/>
            <person name="Lalonde S."/>
            <person name="Li K."/>
            <person name="Li Y."/>
            <person name="Litt A."/>
            <person name="Lyons E."/>
            <person name="Manning G."/>
            <person name="Maruyama T."/>
            <person name="Michael T.P."/>
            <person name="Mikami K."/>
            <person name="Miyazaki S."/>
            <person name="Morinaga S."/>
            <person name="Murata T."/>
            <person name="Mueller-Roeber B."/>
            <person name="Nelson D.R."/>
            <person name="Obara M."/>
            <person name="Oguri Y."/>
            <person name="Olmstead R.G."/>
            <person name="Onodera N."/>
            <person name="Petersen B.L."/>
            <person name="Pils B."/>
            <person name="Prigge M."/>
            <person name="Rensing S.A."/>
            <person name="Riano-Pachon D.M."/>
            <person name="Roberts A.W."/>
            <person name="Sato Y."/>
            <person name="Scheller H.V."/>
            <person name="Schulz B."/>
            <person name="Schulz C."/>
            <person name="Shakirov E.V."/>
            <person name="Shibagaki N."/>
            <person name="Shinohara N."/>
            <person name="Shippen D.E."/>
            <person name="Soerensen I."/>
            <person name="Sotooka R."/>
            <person name="Sugimoto N."/>
            <person name="Sugita M."/>
            <person name="Sumikawa N."/>
            <person name="Tanurdzic M."/>
            <person name="Theissen G."/>
            <person name="Ulvskov P."/>
            <person name="Wakazuki S."/>
            <person name="Weng J.K."/>
            <person name="Willats W.W."/>
            <person name="Wipf D."/>
            <person name="Wolf P.G."/>
            <person name="Yang L."/>
            <person name="Zimmer A.D."/>
            <person name="Zhu Q."/>
            <person name="Mitros T."/>
            <person name="Hellsten U."/>
            <person name="Loque D."/>
            <person name="Otillar R."/>
            <person name="Salamov A."/>
            <person name="Schmutz J."/>
            <person name="Shapiro H."/>
            <person name="Lindquist E."/>
            <person name="Lucas S."/>
            <person name="Rokhsar D."/>
            <person name="Grigoriev I.V."/>
        </authorList>
    </citation>
    <scope>NUCLEOTIDE SEQUENCE [LARGE SCALE GENOMIC DNA]</scope>
</reference>
<evidence type="ECO:0000313" key="3">
    <source>
        <dbReference type="EMBL" id="EFJ25160.1"/>
    </source>
</evidence>
<proteinExistence type="predicted"/>
<accession>D8RR04</accession>
<gene>
    <name evidence="3" type="ORF">SELMODRAFT_413905</name>
</gene>
<dbReference type="Proteomes" id="UP000001514">
    <property type="component" value="Unassembled WGS sequence"/>
</dbReference>
<sequence length="432" mass="48590">MNTQKELWKRSEVVHALNRSSRRTEDSKLWAFCDFLRHGIRAVACDGILRLAIREKFQKLWKAKVKHHVNYAHLAATSGSPDMARCQELTRLSGSTSGEATSHDHLKWQGTRHFSAAAAQLGSTDEEIQYSGWVEKINNKGAVQPRVMVVSNLAVYNFKSRLTVQCKRRIDICAVVHIVRSKYSHQFILCCPQEYDYLFSSIQVEEICDIIVAVHKAATGNTISVEYKVEVDLSEFVLTRQEAKKIRKEHPELALKNSAEDPVQVKTKTNNVAQPSTMTQMKANGMSWSVEDATPSSKLLPENHPPSAALKDVVVLGHDVGGDSTDDLKVFKVIDELYVMKNKKTGETFALKPVESQSQTRQPRCTLSAHVNGDDRKGNLVGDQFDITSPATKKEIQAADKNELPPALRRKERTKKKKKVKAYPVLGMTKRR</sequence>
<evidence type="ECO:0000256" key="1">
    <source>
        <dbReference type="SAM" id="MobiDB-lite"/>
    </source>
</evidence>
<dbReference type="InParanoid" id="D8RR04"/>
<dbReference type="PANTHER" id="PTHR34969">
    <property type="entry name" value="OS01G0621700 PROTEIN"/>
    <property type="match status" value="1"/>
</dbReference>
<dbReference type="HOGENOM" id="CLU_635220_0_0_1"/>
<dbReference type="GO" id="GO:0016459">
    <property type="term" value="C:myosin complex"/>
    <property type="evidence" value="ECO:0007669"/>
    <property type="project" value="InterPro"/>
</dbReference>
<name>D8RR04_SELML</name>
<protein>
    <recommendedName>
        <fullName evidence="2">TH1 domain-containing protein</fullName>
    </recommendedName>
</protein>
<dbReference type="AlphaFoldDB" id="D8RR04"/>
<dbReference type="Pfam" id="PF06017">
    <property type="entry name" value="Myosin_TH1"/>
    <property type="match status" value="1"/>
</dbReference>
<dbReference type="GO" id="GO:0003774">
    <property type="term" value="F:cytoskeletal motor activity"/>
    <property type="evidence" value="ECO:0007669"/>
    <property type="project" value="InterPro"/>
</dbReference>
<dbReference type="KEGG" id="smo:SELMODRAFT_413905"/>
<dbReference type="InterPro" id="IPR010926">
    <property type="entry name" value="Myosin_TH1"/>
</dbReference>